<evidence type="ECO:0000313" key="3">
    <source>
        <dbReference type="Proteomes" id="UP000266292"/>
    </source>
</evidence>
<sequence>MSDFREAQNQAHPNKTSTLMLGIIMLLIGNMSIQIWLLYSALNNALDENSGLAVAAFIFSLILFLVNVWLLKFLPNAAVLHNKLPLPEKDVNKYKGDRYK</sequence>
<dbReference type="EMBL" id="CP021235">
    <property type="protein sequence ID" value="ARS35762.1"/>
    <property type="molecule type" value="Genomic_DNA"/>
</dbReference>
<organism evidence="2 3">
    <name type="scientific">Pontibacter actiniarum</name>
    <dbReference type="NCBI Taxonomy" id="323450"/>
    <lineage>
        <taxon>Bacteria</taxon>
        <taxon>Pseudomonadati</taxon>
        <taxon>Bacteroidota</taxon>
        <taxon>Cytophagia</taxon>
        <taxon>Cytophagales</taxon>
        <taxon>Hymenobacteraceae</taxon>
        <taxon>Pontibacter</taxon>
    </lineage>
</organism>
<keyword evidence="1" id="KW-0472">Membrane</keyword>
<evidence type="ECO:0000313" key="2">
    <source>
        <dbReference type="EMBL" id="ARS35762.1"/>
    </source>
</evidence>
<dbReference type="KEGG" id="pact:CA264_10085"/>
<feature type="transmembrane region" description="Helical" evidence="1">
    <location>
        <begin position="51"/>
        <end position="71"/>
    </location>
</feature>
<name>A0A1X9YSB9_9BACT</name>
<dbReference type="STRING" id="709015.GCA_000472485_02036"/>
<dbReference type="RefSeq" id="WP_025606839.1">
    <property type="nucleotide sequence ID" value="NZ_CP021235.1"/>
</dbReference>
<keyword evidence="1" id="KW-0812">Transmembrane</keyword>
<evidence type="ECO:0000256" key="1">
    <source>
        <dbReference type="SAM" id="Phobius"/>
    </source>
</evidence>
<keyword evidence="3" id="KW-1185">Reference proteome</keyword>
<dbReference type="AlphaFoldDB" id="A0A1X9YSB9"/>
<dbReference type="Pfam" id="PF20540">
    <property type="entry name" value="DUF6755"/>
    <property type="match status" value="1"/>
</dbReference>
<feature type="transmembrane region" description="Helical" evidence="1">
    <location>
        <begin position="20"/>
        <end position="39"/>
    </location>
</feature>
<accession>A0A1X9YSB9</accession>
<dbReference type="Proteomes" id="UP000266292">
    <property type="component" value="Chromosome"/>
</dbReference>
<gene>
    <name evidence="2" type="ORF">CA264_10085</name>
</gene>
<keyword evidence="1" id="KW-1133">Transmembrane helix</keyword>
<protein>
    <submittedName>
        <fullName evidence="2">Uncharacterized protein</fullName>
    </submittedName>
</protein>
<proteinExistence type="predicted"/>
<dbReference type="InterPro" id="IPR046643">
    <property type="entry name" value="DUF6755"/>
</dbReference>
<reference evidence="3" key="1">
    <citation type="submission" date="2017-05" db="EMBL/GenBank/DDBJ databases">
        <authorList>
            <person name="Ray J."/>
            <person name="Price M."/>
            <person name="Deutschbauer A."/>
        </authorList>
    </citation>
    <scope>NUCLEOTIDE SEQUENCE [LARGE SCALE GENOMIC DNA]</scope>
    <source>
        <strain evidence="3">DSM 19842</strain>
    </source>
</reference>